<organism evidence="1 2">
    <name type="scientific">Belnapia arida</name>
    <dbReference type="NCBI Taxonomy" id="2804533"/>
    <lineage>
        <taxon>Bacteria</taxon>
        <taxon>Pseudomonadati</taxon>
        <taxon>Pseudomonadota</taxon>
        <taxon>Alphaproteobacteria</taxon>
        <taxon>Acetobacterales</taxon>
        <taxon>Roseomonadaceae</taxon>
        <taxon>Belnapia</taxon>
    </lineage>
</organism>
<comment type="caution">
    <text evidence="1">The sequence shown here is derived from an EMBL/GenBank/DDBJ whole genome shotgun (WGS) entry which is preliminary data.</text>
</comment>
<protein>
    <submittedName>
        <fullName evidence="1">Uncharacterized protein</fullName>
    </submittedName>
</protein>
<keyword evidence="2" id="KW-1185">Reference proteome</keyword>
<accession>A0ABS1U7J9</accession>
<evidence type="ECO:0000313" key="1">
    <source>
        <dbReference type="EMBL" id="MBL6080660.1"/>
    </source>
</evidence>
<gene>
    <name evidence="1" type="ORF">JMJ56_21820</name>
</gene>
<sequence>MGSVFTLGSVYAAGRTVTVRCKYRSGASADIEVGARVEQCSARRESSGNVAVTCQ</sequence>
<name>A0ABS1U7J9_9PROT</name>
<proteinExistence type="predicted"/>
<dbReference type="EMBL" id="JAETWB010000016">
    <property type="protein sequence ID" value="MBL6080660.1"/>
    <property type="molecule type" value="Genomic_DNA"/>
</dbReference>
<reference evidence="1 2" key="1">
    <citation type="submission" date="2021-01" db="EMBL/GenBank/DDBJ databases">
        <title>Belnapia mucosa sp. nov. and Belnapia arida sp. nov., isolated from the Tabernas Desert (Almeria, Spain).</title>
        <authorList>
            <person name="Molina-Menor E."/>
            <person name="Vidal-Verdu A."/>
            <person name="Calonge A."/>
            <person name="Satari L."/>
            <person name="Pereto J."/>
            <person name="Porcar M."/>
        </authorList>
    </citation>
    <scope>NUCLEOTIDE SEQUENCE [LARGE SCALE GENOMIC DNA]</scope>
    <source>
        <strain evidence="1 2">T18</strain>
    </source>
</reference>
<dbReference type="RefSeq" id="WP_202833894.1">
    <property type="nucleotide sequence ID" value="NZ_JAETWB010000016.1"/>
</dbReference>
<evidence type="ECO:0000313" key="2">
    <source>
        <dbReference type="Proteomes" id="UP000660885"/>
    </source>
</evidence>
<dbReference type="Proteomes" id="UP000660885">
    <property type="component" value="Unassembled WGS sequence"/>
</dbReference>